<keyword evidence="6 8" id="KW-1133">Transmembrane helix</keyword>
<keyword evidence="10" id="KW-1185">Reference proteome</keyword>
<reference evidence="9" key="1">
    <citation type="submission" date="2022-03" db="EMBL/GenBank/DDBJ databases">
        <title>Draft Genome Sequence of Firmicute Strain S0AB, a Heterotrophic Iron/Sulfur-Oxidizing Extreme Acidophile.</title>
        <authorList>
            <person name="Vergara E."/>
            <person name="Pakostova E."/>
            <person name="Johnson D.B."/>
            <person name="Holmes D.S."/>
        </authorList>
    </citation>
    <scope>NUCLEOTIDE SEQUENCE</scope>
    <source>
        <strain evidence="9">S0AB</strain>
    </source>
</reference>
<keyword evidence="5 8" id="KW-0812">Transmembrane</keyword>
<dbReference type="GO" id="GO:0016020">
    <property type="term" value="C:membrane"/>
    <property type="evidence" value="ECO:0007669"/>
    <property type="project" value="UniProtKB-SubCell"/>
</dbReference>
<feature type="transmembrane region" description="Helical" evidence="8">
    <location>
        <begin position="12"/>
        <end position="36"/>
    </location>
</feature>
<feature type="transmembrane region" description="Helical" evidence="8">
    <location>
        <begin position="115"/>
        <end position="137"/>
    </location>
</feature>
<name>A0A9X2AEP5_9BACL</name>
<gene>
    <name evidence="9" type="ORF">MM817_01835</name>
</gene>
<protein>
    <submittedName>
        <fullName evidence="9">Uncharacterized protein</fullName>
    </submittedName>
</protein>
<evidence type="ECO:0000256" key="8">
    <source>
        <dbReference type="SAM" id="Phobius"/>
    </source>
</evidence>
<comment type="subcellular location">
    <subcellularLocation>
        <location evidence="1">Membrane</location>
        <topology evidence="1">Multi-pass membrane protein</topology>
    </subcellularLocation>
</comment>
<feature type="transmembrane region" description="Helical" evidence="8">
    <location>
        <begin position="218"/>
        <end position="238"/>
    </location>
</feature>
<dbReference type="GO" id="GO:0009847">
    <property type="term" value="P:spore germination"/>
    <property type="evidence" value="ECO:0007669"/>
    <property type="project" value="InterPro"/>
</dbReference>
<dbReference type="RefSeq" id="WP_241713999.1">
    <property type="nucleotide sequence ID" value="NZ_JALBUF010000005.1"/>
</dbReference>
<evidence type="ECO:0000313" key="10">
    <source>
        <dbReference type="Proteomes" id="UP001139263"/>
    </source>
</evidence>
<dbReference type="Proteomes" id="UP001139263">
    <property type="component" value="Unassembled WGS sequence"/>
</dbReference>
<accession>A0A9X2AEP5</accession>
<comment type="caution">
    <text evidence="9">The sequence shown here is derived from an EMBL/GenBank/DDBJ whole genome shotgun (WGS) entry which is preliminary data.</text>
</comment>
<dbReference type="PANTHER" id="PTHR34975">
    <property type="entry name" value="SPORE GERMINATION PROTEIN A2"/>
    <property type="match status" value="1"/>
</dbReference>
<evidence type="ECO:0000256" key="5">
    <source>
        <dbReference type="ARBA" id="ARBA00022692"/>
    </source>
</evidence>
<keyword evidence="4" id="KW-0309">Germination</keyword>
<sequence>MIKDGHISPFQLIALFSILLFGKQLDPSVLLFIHWGHNAPELFFLIAQVSMIALISLMLPLFKDPHKNLFDHFHDLFGPIFGSMLTLLIFIMVLLDVSTSVVFDLEQIRTVFLPTTPATLTLFILITNMVIPSYFGIEVMGRSNLLVFFVISTVLIIWNLLMWPMANVNNIPPIFGPGIPQLLKQGILHSGFFIEFIVYLMMRPYVRSYTSFKRSFYLVAMITLVIGMFRLLLVQLIMPYPVDDQVFFPFIEIVKLIYAGKFFEHLEAVYTVGWLVLALARLSFMVYVLVISAATLARAHNHRRFIPSIGALIYYIALLNTSLSDAIDFTDVVLVQRFSLIYGFIFTLFIAVSYAKLLKKKWAQKKQIKPQPT</sequence>
<evidence type="ECO:0000256" key="7">
    <source>
        <dbReference type="ARBA" id="ARBA00023136"/>
    </source>
</evidence>
<dbReference type="AlphaFoldDB" id="A0A9X2AEP5"/>
<keyword evidence="3" id="KW-0813">Transport</keyword>
<feature type="transmembrane region" description="Helical" evidence="8">
    <location>
        <begin position="74"/>
        <end position="95"/>
    </location>
</feature>
<evidence type="ECO:0000313" key="9">
    <source>
        <dbReference type="EMBL" id="MCI0183552.1"/>
    </source>
</evidence>
<keyword evidence="7 8" id="KW-0472">Membrane</keyword>
<dbReference type="InterPro" id="IPR004761">
    <property type="entry name" value="Spore_GerAB"/>
</dbReference>
<evidence type="ECO:0000256" key="3">
    <source>
        <dbReference type="ARBA" id="ARBA00022448"/>
    </source>
</evidence>
<evidence type="ECO:0000256" key="2">
    <source>
        <dbReference type="ARBA" id="ARBA00007998"/>
    </source>
</evidence>
<comment type="similarity">
    <text evidence="2">Belongs to the amino acid-polyamine-organocation (APC) superfamily. Spore germination protein (SGP) (TC 2.A.3.9) family.</text>
</comment>
<feature type="transmembrane region" description="Helical" evidence="8">
    <location>
        <begin position="42"/>
        <end position="62"/>
    </location>
</feature>
<feature type="transmembrane region" description="Helical" evidence="8">
    <location>
        <begin position="186"/>
        <end position="206"/>
    </location>
</feature>
<feature type="transmembrane region" description="Helical" evidence="8">
    <location>
        <begin position="339"/>
        <end position="358"/>
    </location>
</feature>
<feature type="transmembrane region" description="Helical" evidence="8">
    <location>
        <begin position="309"/>
        <end position="327"/>
    </location>
</feature>
<proteinExistence type="inferred from homology"/>
<dbReference type="PANTHER" id="PTHR34975:SF2">
    <property type="entry name" value="SPORE GERMINATION PROTEIN A2"/>
    <property type="match status" value="1"/>
</dbReference>
<evidence type="ECO:0000256" key="1">
    <source>
        <dbReference type="ARBA" id="ARBA00004141"/>
    </source>
</evidence>
<dbReference type="Pfam" id="PF03845">
    <property type="entry name" value="Spore_permease"/>
    <property type="match status" value="1"/>
</dbReference>
<evidence type="ECO:0000256" key="6">
    <source>
        <dbReference type="ARBA" id="ARBA00022989"/>
    </source>
</evidence>
<dbReference type="EMBL" id="JALBUF010000005">
    <property type="protein sequence ID" value="MCI0183552.1"/>
    <property type="molecule type" value="Genomic_DNA"/>
</dbReference>
<evidence type="ECO:0000256" key="4">
    <source>
        <dbReference type="ARBA" id="ARBA00022544"/>
    </source>
</evidence>
<organism evidence="9 10">
    <name type="scientific">Sulfoacidibacillus ferrooxidans</name>
    <dbReference type="NCBI Taxonomy" id="2005001"/>
    <lineage>
        <taxon>Bacteria</taxon>
        <taxon>Bacillati</taxon>
        <taxon>Bacillota</taxon>
        <taxon>Bacilli</taxon>
        <taxon>Bacillales</taxon>
        <taxon>Alicyclobacillaceae</taxon>
        <taxon>Sulfoacidibacillus</taxon>
    </lineage>
</organism>
<feature type="transmembrane region" description="Helical" evidence="8">
    <location>
        <begin position="272"/>
        <end position="297"/>
    </location>
</feature>
<feature type="transmembrane region" description="Helical" evidence="8">
    <location>
        <begin position="144"/>
        <end position="166"/>
    </location>
</feature>